<dbReference type="InterPro" id="IPR015333">
    <property type="entry name" value="Pollen_allergen_ole-e-6"/>
</dbReference>
<keyword evidence="3" id="KW-1185">Reference proteome</keyword>
<dbReference type="Proteomes" id="UP001346149">
    <property type="component" value="Unassembled WGS sequence"/>
</dbReference>
<dbReference type="PANTHER" id="PTHR35632:SF1">
    <property type="entry name" value="MAJOR POLLEN ALLERGEN OLE E 6-LIKE"/>
    <property type="match status" value="1"/>
</dbReference>
<evidence type="ECO:0008006" key="4">
    <source>
        <dbReference type="Google" id="ProtNLM"/>
    </source>
</evidence>
<dbReference type="InterPro" id="IPR036466">
    <property type="entry name" value="Pollen_allergen_ole-e-6_sf"/>
</dbReference>
<comment type="caution">
    <text evidence="2">The sequence shown here is derived from an EMBL/GenBank/DDBJ whole genome shotgun (WGS) entry which is preliminary data.</text>
</comment>
<evidence type="ECO:0000256" key="1">
    <source>
        <dbReference type="SAM" id="SignalP"/>
    </source>
</evidence>
<protein>
    <recommendedName>
        <fullName evidence="4">Major pollen allergen Ole e 6-like</fullName>
    </recommendedName>
</protein>
<keyword evidence="1" id="KW-0732">Signal</keyword>
<reference evidence="2 3" key="1">
    <citation type="journal article" date="2023" name="Hortic Res">
        <title>Pangenome of water caltrop reveals structural variations and asymmetric subgenome divergence after allopolyploidization.</title>
        <authorList>
            <person name="Zhang X."/>
            <person name="Chen Y."/>
            <person name="Wang L."/>
            <person name="Yuan Y."/>
            <person name="Fang M."/>
            <person name="Shi L."/>
            <person name="Lu R."/>
            <person name="Comes H.P."/>
            <person name="Ma Y."/>
            <person name="Chen Y."/>
            <person name="Huang G."/>
            <person name="Zhou Y."/>
            <person name="Zheng Z."/>
            <person name="Qiu Y."/>
        </authorList>
    </citation>
    <scope>NUCLEOTIDE SEQUENCE [LARGE SCALE GENOMIC DNA]</scope>
    <source>
        <strain evidence="2">F231</strain>
    </source>
</reference>
<evidence type="ECO:0000313" key="2">
    <source>
        <dbReference type="EMBL" id="KAK4800762.1"/>
    </source>
</evidence>
<organism evidence="2 3">
    <name type="scientific">Trapa natans</name>
    <name type="common">Water chestnut</name>
    <dbReference type="NCBI Taxonomy" id="22666"/>
    <lineage>
        <taxon>Eukaryota</taxon>
        <taxon>Viridiplantae</taxon>
        <taxon>Streptophyta</taxon>
        <taxon>Embryophyta</taxon>
        <taxon>Tracheophyta</taxon>
        <taxon>Spermatophyta</taxon>
        <taxon>Magnoliopsida</taxon>
        <taxon>eudicotyledons</taxon>
        <taxon>Gunneridae</taxon>
        <taxon>Pentapetalae</taxon>
        <taxon>rosids</taxon>
        <taxon>malvids</taxon>
        <taxon>Myrtales</taxon>
        <taxon>Lythraceae</taxon>
        <taxon>Trapa</taxon>
    </lineage>
</organism>
<gene>
    <name evidence="2" type="ORF">SAY86_021249</name>
</gene>
<feature type="signal peptide" evidence="1">
    <location>
        <begin position="1"/>
        <end position="26"/>
    </location>
</feature>
<dbReference type="SUPFAM" id="SSF111388">
    <property type="entry name" value="Pollen allergen ole e 6"/>
    <property type="match status" value="1"/>
</dbReference>
<sequence>MAMWSKVIAMLVVCLVLATAIQMGSAQSASSNPLLDQYKKCLTDCHTRCQTEDSGMCEMKCNGDCMGKDTADKLEKVRQDMAAERQNANSIQGVSSP</sequence>
<accession>A0AAN7REM4</accession>
<proteinExistence type="predicted"/>
<dbReference type="PANTHER" id="PTHR35632">
    <property type="entry name" value="MAJOR POLLEN ALLERGEN OLE E 6-LIKE"/>
    <property type="match status" value="1"/>
</dbReference>
<dbReference type="Gene3D" id="1.10.287.720">
    <property type="entry name" value="Pollen allergen ole e 6"/>
    <property type="match status" value="1"/>
</dbReference>
<feature type="chain" id="PRO_5042971735" description="Major pollen allergen Ole e 6-like" evidence="1">
    <location>
        <begin position="27"/>
        <end position="97"/>
    </location>
</feature>
<name>A0AAN7REM4_TRANT</name>
<evidence type="ECO:0000313" key="3">
    <source>
        <dbReference type="Proteomes" id="UP001346149"/>
    </source>
</evidence>
<dbReference type="EMBL" id="JAXQNO010000003">
    <property type="protein sequence ID" value="KAK4800762.1"/>
    <property type="molecule type" value="Genomic_DNA"/>
</dbReference>
<dbReference type="AlphaFoldDB" id="A0AAN7REM4"/>